<accession>A0A167FVY6</accession>
<evidence type="ECO:0000313" key="4">
    <source>
        <dbReference type="Proteomes" id="UP000077134"/>
    </source>
</evidence>
<dbReference type="GO" id="GO:0009253">
    <property type="term" value="P:peptidoglycan catabolic process"/>
    <property type="evidence" value="ECO:0007669"/>
    <property type="project" value="InterPro"/>
</dbReference>
<dbReference type="GO" id="GO:0030288">
    <property type="term" value="C:outer membrane-bounded periplasmic space"/>
    <property type="evidence" value="ECO:0007669"/>
    <property type="project" value="TreeGrafter"/>
</dbReference>
<evidence type="ECO:0000313" key="3">
    <source>
        <dbReference type="EMBL" id="OAB76958.1"/>
    </source>
</evidence>
<gene>
    <name evidence="3" type="ORF">PNBC_06070</name>
</gene>
<dbReference type="STRING" id="1763538.LPB68_18665"/>
<dbReference type="InterPro" id="IPR002508">
    <property type="entry name" value="MurNAc-LAA_cat"/>
</dbReference>
<name>A0A167FVY6_9BACL</name>
<sequence>MINISPKKCLLSVIVASIILISSISISDNSYAVSGDPVHQAFPQEIILIDAGHGGIDGGTTFQNIVEKDLNLIIAKKVFMLLRSKGYDAILNRSGDYALSDDNHWLNNSSRHLRDLAQRKELSRSIPTQIVVSLHVNWGQRSNKRGPLVLHQNEGRSFLLANIIQQQMNPLYDTHQQPVYGRPYYILNYVQDPAVIVEMGFLSNAEDRAMLCNSRKQLAIAEAIVAGIISYLTVS</sequence>
<dbReference type="Pfam" id="PF01520">
    <property type="entry name" value="Amidase_3"/>
    <property type="match status" value="1"/>
</dbReference>
<evidence type="ECO:0000259" key="2">
    <source>
        <dbReference type="SMART" id="SM00646"/>
    </source>
</evidence>
<dbReference type="Gene3D" id="3.40.630.40">
    <property type="entry name" value="Zn-dependent exopeptidases"/>
    <property type="match status" value="1"/>
</dbReference>
<dbReference type="SUPFAM" id="SSF53187">
    <property type="entry name" value="Zn-dependent exopeptidases"/>
    <property type="match status" value="1"/>
</dbReference>
<dbReference type="InterPro" id="IPR050695">
    <property type="entry name" value="N-acetylmuramoyl_amidase_3"/>
</dbReference>
<dbReference type="PANTHER" id="PTHR30404">
    <property type="entry name" value="N-ACETYLMURAMOYL-L-ALANINE AMIDASE"/>
    <property type="match status" value="1"/>
</dbReference>
<dbReference type="GO" id="GO:0008745">
    <property type="term" value="F:N-acetylmuramoyl-L-alanine amidase activity"/>
    <property type="evidence" value="ECO:0007669"/>
    <property type="project" value="InterPro"/>
</dbReference>
<feature type="domain" description="MurNAc-LAA" evidence="2">
    <location>
        <begin position="128"/>
        <end position="229"/>
    </location>
</feature>
<dbReference type="RefSeq" id="WP_068656179.1">
    <property type="nucleotide sequence ID" value="NZ_CP017770.1"/>
</dbReference>
<dbReference type="AlphaFoldDB" id="A0A167FVY6"/>
<protein>
    <submittedName>
        <fullName evidence="3">N-acetylmuramoyl-L-alanine amidase</fullName>
    </submittedName>
</protein>
<dbReference type="Proteomes" id="UP000077134">
    <property type="component" value="Unassembled WGS sequence"/>
</dbReference>
<organism evidence="3 4">
    <name type="scientific">Paenibacillus crassostreae</name>
    <dbReference type="NCBI Taxonomy" id="1763538"/>
    <lineage>
        <taxon>Bacteria</taxon>
        <taxon>Bacillati</taxon>
        <taxon>Bacillota</taxon>
        <taxon>Bacilli</taxon>
        <taxon>Bacillales</taxon>
        <taxon>Paenibacillaceae</taxon>
        <taxon>Paenibacillus</taxon>
    </lineage>
</organism>
<dbReference type="SMART" id="SM00646">
    <property type="entry name" value="Ami_3"/>
    <property type="match status" value="1"/>
</dbReference>
<proteinExistence type="predicted"/>
<reference evidence="3 4" key="1">
    <citation type="submission" date="2016-02" db="EMBL/GenBank/DDBJ databases">
        <title>Paenibacillus sp. LPB0068, isolated from Crassostrea gigas.</title>
        <authorList>
            <person name="Shin S.-K."/>
            <person name="Yi H."/>
        </authorList>
    </citation>
    <scope>NUCLEOTIDE SEQUENCE [LARGE SCALE GENOMIC DNA]</scope>
    <source>
        <strain evidence="3 4">LPB0068</strain>
    </source>
</reference>
<dbReference type="PANTHER" id="PTHR30404:SF0">
    <property type="entry name" value="N-ACETYLMURAMOYL-L-ALANINE AMIDASE AMIC"/>
    <property type="match status" value="1"/>
</dbReference>
<keyword evidence="1" id="KW-0378">Hydrolase</keyword>
<dbReference type="CDD" id="cd02696">
    <property type="entry name" value="MurNAc-LAA"/>
    <property type="match status" value="1"/>
</dbReference>
<dbReference type="OrthoDB" id="9772024at2"/>
<evidence type="ECO:0000256" key="1">
    <source>
        <dbReference type="ARBA" id="ARBA00022801"/>
    </source>
</evidence>
<dbReference type="EMBL" id="LSFN01000005">
    <property type="protein sequence ID" value="OAB76958.1"/>
    <property type="molecule type" value="Genomic_DNA"/>
</dbReference>
<dbReference type="KEGG" id="pcx:LPB68_18665"/>
<comment type="caution">
    <text evidence="3">The sequence shown here is derived from an EMBL/GenBank/DDBJ whole genome shotgun (WGS) entry which is preliminary data.</text>
</comment>
<keyword evidence="4" id="KW-1185">Reference proteome</keyword>